<dbReference type="InterPro" id="IPR036105">
    <property type="entry name" value="DiNase_FeMo-co_biosyn_sf"/>
</dbReference>
<keyword evidence="4" id="KW-1185">Reference proteome</keyword>
<dbReference type="EMBL" id="AP027059">
    <property type="protein sequence ID" value="BDU50367.1"/>
    <property type="molecule type" value="Genomic_DNA"/>
</dbReference>
<dbReference type="AlphaFoldDB" id="A0AAU9DKF2"/>
<proteinExistence type="predicted"/>
<dbReference type="SUPFAM" id="SSF53146">
    <property type="entry name" value="Nitrogenase accessory factor-like"/>
    <property type="match status" value="1"/>
</dbReference>
<reference evidence="3 4" key="1">
    <citation type="submission" date="2022-11" db="EMBL/GenBank/DDBJ databases">
        <title>Haliovirga abyssi gen. nov., sp. nov., a mesophilic fermentative bacterium isolated from the Iheya North hydrothermal field and the proposal of Haliovirgaceae fam. nov.</title>
        <authorList>
            <person name="Miyazaki U."/>
            <person name="Tame A."/>
            <person name="Miyazaki J."/>
            <person name="Takai K."/>
            <person name="Sawayama S."/>
            <person name="Kitajima M."/>
            <person name="Okamoto A."/>
            <person name="Nakagawa S."/>
        </authorList>
    </citation>
    <scope>NUCLEOTIDE SEQUENCE [LARGE SCALE GENOMIC DNA]</scope>
    <source>
        <strain evidence="3 4">IC12</strain>
    </source>
</reference>
<dbReference type="KEGG" id="haby:HLVA_09360"/>
<sequence length="134" mass="15263">MNELIIACATNNGEEFVNDHFGSANYFDIYKMSKESIEKIDRVDNTSEEEKEDDGIHGDPNKAKGISGILKKKDVQVVVGYKMGPNIIRMKKKFVPVIVRNINIKNSLEIVKNNFDKIVEELNNGENRKHIVLE</sequence>
<dbReference type="Gene3D" id="3.30.420.130">
    <property type="entry name" value="Dinitrogenase iron-molybdenum cofactor biosynthesis domain"/>
    <property type="match status" value="1"/>
</dbReference>
<organism evidence="3 4">
    <name type="scientific">Haliovirga abyssi</name>
    <dbReference type="NCBI Taxonomy" id="2996794"/>
    <lineage>
        <taxon>Bacteria</taxon>
        <taxon>Fusobacteriati</taxon>
        <taxon>Fusobacteriota</taxon>
        <taxon>Fusobacteriia</taxon>
        <taxon>Fusobacteriales</taxon>
        <taxon>Haliovirgaceae</taxon>
        <taxon>Haliovirga</taxon>
    </lineage>
</organism>
<name>A0AAU9DKF2_9FUSO</name>
<dbReference type="Pfam" id="PF02579">
    <property type="entry name" value="Nitro_FeMo-Co"/>
    <property type="match status" value="1"/>
</dbReference>
<evidence type="ECO:0000313" key="4">
    <source>
        <dbReference type="Proteomes" id="UP001321582"/>
    </source>
</evidence>
<dbReference type="Proteomes" id="UP001321582">
    <property type="component" value="Chromosome"/>
</dbReference>
<evidence type="ECO:0000259" key="2">
    <source>
        <dbReference type="Pfam" id="PF02579"/>
    </source>
</evidence>
<protein>
    <recommendedName>
        <fullName evidence="2">Dinitrogenase iron-molybdenum cofactor biosynthesis domain-containing protein</fullName>
    </recommendedName>
</protein>
<gene>
    <name evidence="3" type="ORF">HLVA_09360</name>
</gene>
<dbReference type="InterPro" id="IPR003731">
    <property type="entry name" value="Di-Nase_FeMo-co_biosynth"/>
</dbReference>
<evidence type="ECO:0000256" key="1">
    <source>
        <dbReference type="SAM" id="MobiDB-lite"/>
    </source>
</evidence>
<feature type="region of interest" description="Disordered" evidence="1">
    <location>
        <begin position="41"/>
        <end position="64"/>
    </location>
</feature>
<accession>A0AAU9DKF2</accession>
<feature type="domain" description="Dinitrogenase iron-molybdenum cofactor biosynthesis" evidence="2">
    <location>
        <begin position="14"/>
        <end position="99"/>
    </location>
</feature>
<dbReference type="RefSeq" id="WP_307905299.1">
    <property type="nucleotide sequence ID" value="NZ_AP027059.1"/>
</dbReference>
<evidence type="ECO:0000313" key="3">
    <source>
        <dbReference type="EMBL" id="BDU50367.1"/>
    </source>
</evidence>